<name>A0AAW0GBE5_9APHY</name>
<keyword evidence="1" id="KW-1133">Transmembrane helix</keyword>
<sequence length="186" mass="21959">MTLSKKNYGPACSFMIRCFFFFLSFLIQTDYHRIVSIISIALGFGRFSFPVDILFLERISPLTNRSVSLLFMICVLCSCFTRIRIPYDLFPSCYSEYLSIFHDLFLCIQFIAFAFTPIYSYNPHTTFILSHLRILNNTSFHPSNRQLLDPLIQRTYPHSSFHVLSSISFHAPFRIWKHIFYHTLSY</sequence>
<protein>
    <submittedName>
        <fullName evidence="2">Uncharacterized protein</fullName>
    </submittedName>
</protein>
<keyword evidence="1" id="KW-0472">Membrane</keyword>
<evidence type="ECO:0000313" key="2">
    <source>
        <dbReference type="EMBL" id="KAK7689782.1"/>
    </source>
</evidence>
<feature type="transmembrane region" description="Helical" evidence="1">
    <location>
        <begin position="67"/>
        <end position="85"/>
    </location>
</feature>
<keyword evidence="3" id="KW-1185">Reference proteome</keyword>
<feature type="transmembrane region" description="Helical" evidence="1">
    <location>
        <begin position="7"/>
        <end position="28"/>
    </location>
</feature>
<organism evidence="2 3">
    <name type="scientific">Cerrena zonata</name>
    <dbReference type="NCBI Taxonomy" id="2478898"/>
    <lineage>
        <taxon>Eukaryota</taxon>
        <taxon>Fungi</taxon>
        <taxon>Dikarya</taxon>
        <taxon>Basidiomycota</taxon>
        <taxon>Agaricomycotina</taxon>
        <taxon>Agaricomycetes</taxon>
        <taxon>Polyporales</taxon>
        <taxon>Cerrenaceae</taxon>
        <taxon>Cerrena</taxon>
    </lineage>
</organism>
<proteinExistence type="predicted"/>
<accession>A0AAW0GBE5</accession>
<gene>
    <name evidence="2" type="ORF">QCA50_006421</name>
</gene>
<dbReference type="EMBL" id="JASBNA010000007">
    <property type="protein sequence ID" value="KAK7689782.1"/>
    <property type="molecule type" value="Genomic_DNA"/>
</dbReference>
<evidence type="ECO:0000313" key="3">
    <source>
        <dbReference type="Proteomes" id="UP001385951"/>
    </source>
</evidence>
<keyword evidence="1" id="KW-0812">Transmembrane</keyword>
<feature type="transmembrane region" description="Helical" evidence="1">
    <location>
        <begin position="97"/>
        <end position="119"/>
    </location>
</feature>
<evidence type="ECO:0000256" key="1">
    <source>
        <dbReference type="SAM" id="Phobius"/>
    </source>
</evidence>
<feature type="transmembrane region" description="Helical" evidence="1">
    <location>
        <begin position="34"/>
        <end position="55"/>
    </location>
</feature>
<dbReference type="AlphaFoldDB" id="A0AAW0GBE5"/>
<comment type="caution">
    <text evidence="2">The sequence shown here is derived from an EMBL/GenBank/DDBJ whole genome shotgun (WGS) entry which is preliminary data.</text>
</comment>
<reference evidence="2 3" key="1">
    <citation type="submission" date="2022-09" db="EMBL/GenBank/DDBJ databases">
        <authorList>
            <person name="Palmer J.M."/>
        </authorList>
    </citation>
    <scope>NUCLEOTIDE SEQUENCE [LARGE SCALE GENOMIC DNA]</scope>
    <source>
        <strain evidence="2 3">DSM 7382</strain>
    </source>
</reference>
<dbReference type="Proteomes" id="UP001385951">
    <property type="component" value="Unassembled WGS sequence"/>
</dbReference>